<evidence type="ECO:0000313" key="2">
    <source>
        <dbReference type="Proteomes" id="UP000015104"/>
    </source>
</evidence>
<protein>
    <submittedName>
        <fullName evidence="1">Uncharacterized protein</fullName>
    </submittedName>
</protein>
<name>T1KC50_TETUR</name>
<proteinExistence type="predicted"/>
<keyword evidence="2" id="KW-1185">Reference proteome</keyword>
<dbReference type="HOGENOM" id="CLU_1134806_0_0_1"/>
<dbReference type="AlphaFoldDB" id="T1KC50"/>
<accession>T1KC50</accession>
<dbReference type="EnsemblMetazoa" id="tetur08g06380.1">
    <property type="protein sequence ID" value="tetur08g06380.1"/>
    <property type="gene ID" value="tetur08g06380"/>
</dbReference>
<dbReference type="EMBL" id="CAEY01001958">
    <property type="status" value="NOT_ANNOTATED_CDS"/>
    <property type="molecule type" value="Genomic_DNA"/>
</dbReference>
<reference evidence="1" key="2">
    <citation type="submission" date="2015-06" db="UniProtKB">
        <authorList>
            <consortium name="EnsemblMetazoa"/>
        </authorList>
    </citation>
    <scope>IDENTIFICATION</scope>
</reference>
<organism evidence="1 2">
    <name type="scientific">Tetranychus urticae</name>
    <name type="common">Two-spotted spider mite</name>
    <dbReference type="NCBI Taxonomy" id="32264"/>
    <lineage>
        <taxon>Eukaryota</taxon>
        <taxon>Metazoa</taxon>
        <taxon>Ecdysozoa</taxon>
        <taxon>Arthropoda</taxon>
        <taxon>Chelicerata</taxon>
        <taxon>Arachnida</taxon>
        <taxon>Acari</taxon>
        <taxon>Acariformes</taxon>
        <taxon>Trombidiformes</taxon>
        <taxon>Prostigmata</taxon>
        <taxon>Eleutherengona</taxon>
        <taxon>Raphignathae</taxon>
        <taxon>Tetranychoidea</taxon>
        <taxon>Tetranychidae</taxon>
        <taxon>Tetranychus</taxon>
    </lineage>
</organism>
<evidence type="ECO:0000313" key="1">
    <source>
        <dbReference type="EnsemblMetazoa" id="tetur08g06380.1"/>
    </source>
</evidence>
<sequence>MSVIYRNVGNIKEITFVIGSKFCEKRLYPPSLTELGFVTDLETFREVLSSIQREQQAKRRGWISCRGVLRREELILFNRPNNVHDPEVNTRDLLTPVIESIENWPAKIFYLKYKADRVIIGLGRNHYKTEVCRVIEIFFVRLGDGEDDLAGLSEDLIFQNDLNTDEVTRVVSVISTNTNLSRVVMQISGQNRDILLERDGFISWRQGCTPFYDSIGLTVCERCYVSFECLFKLWHRDLFDEEFRH</sequence>
<reference evidence="2" key="1">
    <citation type="submission" date="2011-08" db="EMBL/GenBank/DDBJ databases">
        <authorList>
            <person name="Rombauts S."/>
        </authorList>
    </citation>
    <scope>NUCLEOTIDE SEQUENCE</scope>
    <source>
        <strain evidence="2">London</strain>
    </source>
</reference>
<dbReference type="Proteomes" id="UP000015104">
    <property type="component" value="Unassembled WGS sequence"/>
</dbReference>